<evidence type="ECO:0000313" key="1">
    <source>
        <dbReference type="EMBL" id="EAT88124.1"/>
    </source>
</evidence>
<name>Q0UV50_PHANO</name>
<dbReference type="RefSeq" id="XP_001794783.1">
    <property type="nucleotide sequence ID" value="XM_001794731.1"/>
</dbReference>
<reference evidence="2" key="1">
    <citation type="journal article" date="2007" name="Plant Cell">
        <title>Dothideomycete-plant interactions illuminated by genome sequencing and EST analysis of the wheat pathogen Stagonospora nodorum.</title>
        <authorList>
            <person name="Hane J.K."/>
            <person name="Lowe R.G."/>
            <person name="Solomon P.S."/>
            <person name="Tan K.C."/>
            <person name="Schoch C.L."/>
            <person name="Spatafora J.W."/>
            <person name="Crous P.W."/>
            <person name="Kodira C."/>
            <person name="Birren B.W."/>
            <person name="Galagan J.E."/>
            <person name="Torriani S.F."/>
            <person name="McDonald B.A."/>
            <person name="Oliver R.P."/>
        </authorList>
    </citation>
    <scope>NUCLEOTIDE SEQUENCE [LARGE SCALE GENOMIC DNA]</scope>
    <source>
        <strain evidence="2">SN15 / ATCC MYA-4574 / FGSC 10173</strain>
    </source>
</reference>
<organism evidence="1 2">
    <name type="scientific">Phaeosphaeria nodorum (strain SN15 / ATCC MYA-4574 / FGSC 10173)</name>
    <name type="common">Glume blotch fungus</name>
    <name type="synonym">Parastagonospora nodorum</name>
    <dbReference type="NCBI Taxonomy" id="321614"/>
    <lineage>
        <taxon>Eukaryota</taxon>
        <taxon>Fungi</taxon>
        <taxon>Dikarya</taxon>
        <taxon>Ascomycota</taxon>
        <taxon>Pezizomycotina</taxon>
        <taxon>Dothideomycetes</taxon>
        <taxon>Pleosporomycetidae</taxon>
        <taxon>Pleosporales</taxon>
        <taxon>Pleosporineae</taxon>
        <taxon>Phaeosphaeriaceae</taxon>
        <taxon>Parastagonospora</taxon>
    </lineage>
</organism>
<dbReference type="InParanoid" id="Q0UV50"/>
<dbReference type="KEGG" id="pno:SNOG_04364"/>
<dbReference type="AlphaFoldDB" id="Q0UV50"/>
<dbReference type="GeneID" id="5971651"/>
<dbReference type="EMBL" id="CH445330">
    <property type="protein sequence ID" value="EAT88124.1"/>
    <property type="molecule type" value="Genomic_DNA"/>
</dbReference>
<dbReference type="Proteomes" id="UP000001055">
    <property type="component" value="Unassembled WGS sequence"/>
</dbReference>
<protein>
    <submittedName>
        <fullName evidence="1">Uncharacterized protein</fullName>
    </submittedName>
</protein>
<proteinExistence type="predicted"/>
<sequence>MNAAPPLSDSTESPWAITSGSYPAVHHASDASMTITGEESVAKKSWRIMMHELLPWSRAATIGHLKPVQCCEHQADFPDLREGYPCIMRPWTLVHSYLMSWPARLRGYMRYSLGLQGRGALVIPDRRMPSTPVDTKPVAQPRSRLRFCLFCTLLQCDSRAAPG</sequence>
<evidence type="ECO:0000313" key="2">
    <source>
        <dbReference type="Proteomes" id="UP000001055"/>
    </source>
</evidence>
<accession>Q0UV50</accession>
<gene>
    <name evidence="1" type="ORF">SNOG_04364</name>
</gene>